<dbReference type="EMBL" id="HBIZ01008530">
    <property type="protein sequence ID" value="CAE0752367.1"/>
    <property type="molecule type" value="Transcribed_RNA"/>
</dbReference>
<dbReference type="AlphaFoldDB" id="A0A7S4B367"/>
<proteinExistence type="predicted"/>
<reference evidence="2" key="1">
    <citation type="submission" date="2021-01" db="EMBL/GenBank/DDBJ databases">
        <authorList>
            <person name="Corre E."/>
            <person name="Pelletier E."/>
            <person name="Niang G."/>
            <person name="Scheremetjew M."/>
            <person name="Finn R."/>
            <person name="Kale V."/>
            <person name="Holt S."/>
            <person name="Cochrane G."/>
            <person name="Meng A."/>
            <person name="Brown T."/>
            <person name="Cohen L."/>
        </authorList>
    </citation>
    <scope>NUCLEOTIDE SEQUENCE</scope>
    <source>
        <strain evidence="2">CCMP645</strain>
    </source>
</reference>
<protein>
    <submittedName>
        <fullName evidence="2">Uncharacterized protein</fullName>
    </submittedName>
</protein>
<feature type="region of interest" description="Disordered" evidence="1">
    <location>
        <begin position="207"/>
        <end position="236"/>
    </location>
</feature>
<evidence type="ECO:0000313" key="2">
    <source>
        <dbReference type="EMBL" id="CAE0752367.1"/>
    </source>
</evidence>
<feature type="compositionally biased region" description="Acidic residues" evidence="1">
    <location>
        <begin position="166"/>
        <end position="175"/>
    </location>
</feature>
<organism evidence="2">
    <name type="scientific">Chrysotila carterae</name>
    <name type="common">Marine alga</name>
    <name type="synonym">Syracosphaera carterae</name>
    <dbReference type="NCBI Taxonomy" id="13221"/>
    <lineage>
        <taxon>Eukaryota</taxon>
        <taxon>Haptista</taxon>
        <taxon>Haptophyta</taxon>
        <taxon>Prymnesiophyceae</taxon>
        <taxon>Isochrysidales</taxon>
        <taxon>Isochrysidaceae</taxon>
        <taxon>Chrysotila</taxon>
    </lineage>
</organism>
<gene>
    <name evidence="2" type="ORF">PCAR00345_LOCUS4952</name>
</gene>
<accession>A0A7S4B367</accession>
<feature type="region of interest" description="Disordered" evidence="1">
    <location>
        <begin position="1"/>
        <end position="24"/>
    </location>
</feature>
<feature type="region of interest" description="Disordered" evidence="1">
    <location>
        <begin position="142"/>
        <end position="183"/>
    </location>
</feature>
<sequence>MQPRVAQQGSAHWAPSQAINALEQQSTSSEEATLETCEYVLFALNRNRTFNYVKALGLSSPVERFSEILARTDCTSPLTWLGMLRNGALGPAVLDDLSQPYTPFVPRDWSTCPPEMIRELARLLPWRRDLLEQLDEFLDEVGRRDGADGGAEAGHTSPGSDAQLCDGDDYDDGGDDTWSLRGDGGDAHGAAVAMAKGRNRPKVALSTLGQQDQKALASSTKWAASLGEETRDEGMT</sequence>
<name>A0A7S4B367_CHRCT</name>
<feature type="compositionally biased region" description="Polar residues" evidence="1">
    <location>
        <begin position="1"/>
        <end position="10"/>
    </location>
</feature>
<feature type="compositionally biased region" description="Polar residues" evidence="1">
    <location>
        <begin position="207"/>
        <end position="222"/>
    </location>
</feature>
<evidence type="ECO:0000256" key="1">
    <source>
        <dbReference type="SAM" id="MobiDB-lite"/>
    </source>
</evidence>